<proteinExistence type="predicted"/>
<keyword evidence="1" id="KW-0812">Transmembrane</keyword>
<reference evidence="2 3" key="1">
    <citation type="submission" date="2024-08" db="EMBL/GenBank/DDBJ databases">
        <authorList>
            <person name="Cucini C."/>
            <person name="Frati F."/>
        </authorList>
    </citation>
    <scope>NUCLEOTIDE SEQUENCE [LARGE SCALE GENOMIC DNA]</scope>
</reference>
<protein>
    <submittedName>
        <fullName evidence="2">Uncharacterized protein</fullName>
    </submittedName>
</protein>
<keyword evidence="1" id="KW-1133">Transmembrane helix</keyword>
<gene>
    <name evidence="2" type="ORF">ODALV1_LOCUS5025</name>
</gene>
<sequence length="173" mass="19315">MEFRGEIDDHAGQAVLDALWFVESMVYHVRKKTLGITNMICEQKPLSWAKSGVATNKREGSCPATVTLVEPSSHFFSFCSCTVIACMVCMLLWLIVGVCSPYRSHNPDIVMLAYAMFKYGKECTGTPRRLNGNGIVYSPCPRKLRAVNARRNIFDDSYSEDLTSSLPSTLMLT</sequence>
<name>A0ABP1Q1W4_9HEXA</name>
<keyword evidence="3" id="KW-1185">Reference proteome</keyword>
<feature type="transmembrane region" description="Helical" evidence="1">
    <location>
        <begin position="75"/>
        <end position="96"/>
    </location>
</feature>
<comment type="caution">
    <text evidence="2">The sequence shown here is derived from an EMBL/GenBank/DDBJ whole genome shotgun (WGS) entry which is preliminary data.</text>
</comment>
<organism evidence="2 3">
    <name type="scientific">Orchesella dallaii</name>
    <dbReference type="NCBI Taxonomy" id="48710"/>
    <lineage>
        <taxon>Eukaryota</taxon>
        <taxon>Metazoa</taxon>
        <taxon>Ecdysozoa</taxon>
        <taxon>Arthropoda</taxon>
        <taxon>Hexapoda</taxon>
        <taxon>Collembola</taxon>
        <taxon>Entomobryomorpha</taxon>
        <taxon>Entomobryoidea</taxon>
        <taxon>Orchesellidae</taxon>
        <taxon>Orchesellinae</taxon>
        <taxon>Orchesella</taxon>
    </lineage>
</organism>
<dbReference type="Proteomes" id="UP001642540">
    <property type="component" value="Unassembled WGS sequence"/>
</dbReference>
<evidence type="ECO:0000313" key="2">
    <source>
        <dbReference type="EMBL" id="CAL8081799.1"/>
    </source>
</evidence>
<evidence type="ECO:0000256" key="1">
    <source>
        <dbReference type="SAM" id="Phobius"/>
    </source>
</evidence>
<accession>A0ABP1Q1W4</accession>
<dbReference type="EMBL" id="CAXLJM020000015">
    <property type="protein sequence ID" value="CAL8081799.1"/>
    <property type="molecule type" value="Genomic_DNA"/>
</dbReference>
<evidence type="ECO:0000313" key="3">
    <source>
        <dbReference type="Proteomes" id="UP001642540"/>
    </source>
</evidence>
<keyword evidence="1" id="KW-0472">Membrane</keyword>